<dbReference type="InterPro" id="IPR035069">
    <property type="entry name" value="TTHA1013/TTHA0281-like"/>
</dbReference>
<dbReference type="EMBL" id="MFKK01000020">
    <property type="protein sequence ID" value="OGG40731.1"/>
    <property type="molecule type" value="Genomic_DNA"/>
</dbReference>
<organism evidence="1 2">
    <name type="scientific">Candidatus Jorgensenbacteria bacterium RIFCSPLOWO2_01_FULL_45_25b</name>
    <dbReference type="NCBI Taxonomy" id="1798471"/>
    <lineage>
        <taxon>Bacteria</taxon>
        <taxon>Candidatus Joergenseniibacteriota</taxon>
    </lineage>
</organism>
<dbReference type="InterPro" id="IPR051404">
    <property type="entry name" value="TA_system_antitoxin"/>
</dbReference>
<evidence type="ECO:0000313" key="1">
    <source>
        <dbReference type="EMBL" id="OGG40731.1"/>
    </source>
</evidence>
<dbReference type="PANTHER" id="PTHR34504:SF2">
    <property type="entry name" value="UPF0150 PROTEIN SSL0259"/>
    <property type="match status" value="1"/>
</dbReference>
<dbReference type="Gene3D" id="3.30.160.250">
    <property type="match status" value="1"/>
</dbReference>
<dbReference type="AlphaFoldDB" id="A0A1F6BUY1"/>
<evidence type="ECO:0008006" key="3">
    <source>
        <dbReference type="Google" id="ProtNLM"/>
    </source>
</evidence>
<proteinExistence type="predicted"/>
<dbReference type="Proteomes" id="UP000176996">
    <property type="component" value="Unassembled WGS sequence"/>
</dbReference>
<sequence>MSKTYTFKVVVELDGDKWHAYCPALEKHGAVTWGNTEEEALKRINEVVEMIVEELREEGALIPEGPNESVVVFPDTRVAVSI</sequence>
<evidence type="ECO:0000313" key="2">
    <source>
        <dbReference type="Proteomes" id="UP000176996"/>
    </source>
</evidence>
<dbReference type="PANTHER" id="PTHR34504">
    <property type="entry name" value="ANTITOXIN HICB"/>
    <property type="match status" value="1"/>
</dbReference>
<protein>
    <recommendedName>
        <fullName evidence="3">HicB-like antitoxin of toxin-antitoxin system domain-containing protein</fullName>
    </recommendedName>
</protein>
<accession>A0A1F6BUY1</accession>
<dbReference type="SUPFAM" id="SSF143100">
    <property type="entry name" value="TTHA1013/TTHA0281-like"/>
    <property type="match status" value="1"/>
</dbReference>
<reference evidence="1 2" key="1">
    <citation type="journal article" date="2016" name="Nat. Commun.">
        <title>Thousands of microbial genomes shed light on interconnected biogeochemical processes in an aquifer system.</title>
        <authorList>
            <person name="Anantharaman K."/>
            <person name="Brown C.T."/>
            <person name="Hug L.A."/>
            <person name="Sharon I."/>
            <person name="Castelle C.J."/>
            <person name="Probst A.J."/>
            <person name="Thomas B.C."/>
            <person name="Singh A."/>
            <person name="Wilkins M.J."/>
            <person name="Karaoz U."/>
            <person name="Brodie E.L."/>
            <person name="Williams K.H."/>
            <person name="Hubbard S.S."/>
            <person name="Banfield J.F."/>
        </authorList>
    </citation>
    <scope>NUCLEOTIDE SEQUENCE [LARGE SCALE GENOMIC DNA]</scope>
</reference>
<name>A0A1F6BUY1_9BACT</name>
<gene>
    <name evidence="1" type="ORF">A3A21_01935</name>
</gene>
<dbReference type="STRING" id="1798471.A3A21_01935"/>
<comment type="caution">
    <text evidence="1">The sequence shown here is derived from an EMBL/GenBank/DDBJ whole genome shotgun (WGS) entry which is preliminary data.</text>
</comment>